<feature type="repeat" description="Solcar" evidence="9">
    <location>
        <begin position="200"/>
        <end position="299"/>
    </location>
</feature>
<keyword evidence="5" id="KW-0677">Repeat</keyword>
<feature type="repeat" description="Solcar" evidence="9">
    <location>
        <begin position="29"/>
        <end position="103"/>
    </location>
</feature>
<reference evidence="12" key="1">
    <citation type="submission" date="2019-07" db="EMBL/GenBank/DDBJ databases">
        <title>Hyphodiscus hymeniophilus genome sequencing and assembly.</title>
        <authorList>
            <person name="Kramer G."/>
            <person name="Nodwell J."/>
        </authorList>
    </citation>
    <scope>NUCLEOTIDE SEQUENCE</scope>
    <source>
        <strain evidence="12">ATCC 34498</strain>
    </source>
</reference>
<feature type="repeat" description="Solcar" evidence="9">
    <location>
        <begin position="110"/>
        <end position="195"/>
    </location>
</feature>
<comment type="subcellular location">
    <subcellularLocation>
        <location evidence="1">Membrane</location>
        <topology evidence="1">Multi-pass membrane protein</topology>
    </subcellularLocation>
</comment>
<dbReference type="InterPro" id="IPR023395">
    <property type="entry name" value="MCP_dom_sf"/>
</dbReference>
<dbReference type="SUPFAM" id="SSF103506">
    <property type="entry name" value="Mitochondrial carrier"/>
    <property type="match status" value="1"/>
</dbReference>
<dbReference type="PROSITE" id="PS50920">
    <property type="entry name" value="SOLCAR"/>
    <property type="match status" value="3"/>
</dbReference>
<evidence type="ECO:0000313" key="12">
    <source>
        <dbReference type="EMBL" id="KAG0650799.1"/>
    </source>
</evidence>
<dbReference type="OrthoDB" id="428293at2759"/>
<evidence type="ECO:0000256" key="7">
    <source>
        <dbReference type="ARBA" id="ARBA00022989"/>
    </source>
</evidence>
<evidence type="ECO:0000256" key="3">
    <source>
        <dbReference type="ARBA" id="ARBA00022448"/>
    </source>
</evidence>
<keyword evidence="3 10" id="KW-0813">Transport</keyword>
<proteinExistence type="inferred from homology"/>
<dbReference type="PANTHER" id="PTHR45667">
    <property type="entry name" value="S-ADENOSYLMETHIONINE MITOCHONDRIAL CARRIER PROTEIN"/>
    <property type="match status" value="1"/>
</dbReference>
<dbReference type="GO" id="GO:0016020">
    <property type="term" value="C:membrane"/>
    <property type="evidence" value="ECO:0007669"/>
    <property type="project" value="UniProtKB-SubCell"/>
</dbReference>
<gene>
    <name evidence="12" type="ORF">D0Z07_2866</name>
</gene>
<comment type="similarity">
    <text evidence="2 10">Belongs to the mitochondrial carrier (TC 2.A.29) family.</text>
</comment>
<evidence type="ECO:0000313" key="13">
    <source>
        <dbReference type="Proteomes" id="UP000785200"/>
    </source>
</evidence>
<feature type="transmembrane region" description="Helical" evidence="11">
    <location>
        <begin position="201"/>
        <end position="220"/>
    </location>
</feature>
<keyword evidence="4 9" id="KW-0812">Transmembrane</keyword>
<name>A0A9P6VN92_9HELO</name>
<protein>
    <submittedName>
        <fullName evidence="12">Carrier</fullName>
    </submittedName>
</protein>
<evidence type="ECO:0000256" key="9">
    <source>
        <dbReference type="PROSITE-ProRule" id="PRU00282"/>
    </source>
</evidence>
<evidence type="ECO:0000256" key="6">
    <source>
        <dbReference type="ARBA" id="ARBA00022792"/>
    </source>
</evidence>
<dbReference type="Proteomes" id="UP000785200">
    <property type="component" value="Unassembled WGS sequence"/>
</dbReference>
<keyword evidence="6" id="KW-0496">Mitochondrion</keyword>
<organism evidence="12 13">
    <name type="scientific">Hyphodiscus hymeniophilus</name>
    <dbReference type="NCBI Taxonomy" id="353542"/>
    <lineage>
        <taxon>Eukaryota</taxon>
        <taxon>Fungi</taxon>
        <taxon>Dikarya</taxon>
        <taxon>Ascomycota</taxon>
        <taxon>Pezizomycotina</taxon>
        <taxon>Leotiomycetes</taxon>
        <taxon>Helotiales</taxon>
        <taxon>Hyphodiscaceae</taxon>
        <taxon>Hyphodiscus</taxon>
    </lineage>
</organism>
<evidence type="ECO:0000256" key="11">
    <source>
        <dbReference type="SAM" id="Phobius"/>
    </source>
</evidence>
<evidence type="ECO:0000256" key="5">
    <source>
        <dbReference type="ARBA" id="ARBA00022737"/>
    </source>
</evidence>
<dbReference type="AlphaFoldDB" id="A0A9P6VN92"/>
<keyword evidence="7 11" id="KW-1133">Transmembrane helix</keyword>
<accession>A0A9P6VN92</accession>
<evidence type="ECO:0000256" key="8">
    <source>
        <dbReference type="ARBA" id="ARBA00023136"/>
    </source>
</evidence>
<evidence type="ECO:0000256" key="2">
    <source>
        <dbReference type="ARBA" id="ARBA00006375"/>
    </source>
</evidence>
<keyword evidence="13" id="KW-1185">Reference proteome</keyword>
<evidence type="ECO:0000256" key="10">
    <source>
        <dbReference type="RuleBase" id="RU000488"/>
    </source>
</evidence>
<dbReference type="Pfam" id="PF00153">
    <property type="entry name" value="Mito_carr"/>
    <property type="match status" value="2"/>
</dbReference>
<dbReference type="InterPro" id="IPR018108">
    <property type="entry name" value="MCP_transmembrane"/>
</dbReference>
<keyword evidence="6" id="KW-0999">Mitochondrion inner membrane</keyword>
<evidence type="ECO:0000256" key="1">
    <source>
        <dbReference type="ARBA" id="ARBA00004141"/>
    </source>
</evidence>
<dbReference type="EMBL" id="VNKQ01000005">
    <property type="protein sequence ID" value="KAG0650799.1"/>
    <property type="molecule type" value="Genomic_DNA"/>
</dbReference>
<comment type="caution">
    <text evidence="12">The sequence shown here is derived from an EMBL/GenBank/DDBJ whole genome shotgun (WGS) entry which is preliminary data.</text>
</comment>
<feature type="transmembrane region" description="Helical" evidence="11">
    <location>
        <begin position="171"/>
        <end position="189"/>
    </location>
</feature>
<evidence type="ECO:0000256" key="4">
    <source>
        <dbReference type="ARBA" id="ARBA00022692"/>
    </source>
</evidence>
<sequence>MDASKEFRPRRPKQTRRISFQNPQGMDVTSLFTNIGASATGSILSKVSCYPLDTIAVQYQTSTRRPLLSIPLKAYYRGIGVTILTVTPATALYLTTREAAQIALLPHLGDGALNDATSGVLAELAGSVLFTPMEVLKARLQISRSGQEGKLLYQLREIAQKEGFRGFYRGYVMGIASYIPFNILWWTTYGNIRRSMPERSLEVQIAFASGAAAMCSAAFIHPLELVKTRYQVATSESVAAVGAVTGSRSSDQEGLRQVVRNVMKENGPKGFYAGFLPTLMRSVPSSIIMMSVFEHLKAERKESAAQFHASEV</sequence>
<dbReference type="Gene3D" id="1.50.40.10">
    <property type="entry name" value="Mitochondrial carrier domain"/>
    <property type="match status" value="1"/>
</dbReference>
<keyword evidence="8 9" id="KW-0472">Membrane</keyword>